<feature type="chain" id="PRO_5030816510" description="DUF2237 domain-containing protein" evidence="2">
    <location>
        <begin position="20"/>
        <end position="208"/>
    </location>
</feature>
<dbReference type="Gene3D" id="3.30.56.110">
    <property type="entry name" value="Protein of unknown function DUF2237"/>
    <property type="match status" value="1"/>
</dbReference>
<evidence type="ECO:0000313" key="3">
    <source>
        <dbReference type="EMBL" id="CAD9809443.1"/>
    </source>
</evidence>
<organism evidence="3">
    <name type="scientific">Attheya septentrionalis</name>
    <dbReference type="NCBI Taxonomy" id="420275"/>
    <lineage>
        <taxon>Eukaryota</taxon>
        <taxon>Sar</taxon>
        <taxon>Stramenopiles</taxon>
        <taxon>Ochrophyta</taxon>
        <taxon>Bacillariophyta</taxon>
        <taxon>Coscinodiscophyceae</taxon>
        <taxon>Chaetocerotophycidae</taxon>
        <taxon>Chaetocerotales</taxon>
        <taxon>Attheyaceae</taxon>
        <taxon>Attheya</taxon>
    </lineage>
</organism>
<sequence>MRGCFIFVTVVLGALCVDAFPAVKVLRNQQIAFTPQTSIFGALRTRCAAKQDGGDDAQNPGAKSINVLGTSILPCCTNVRETGIGTGFYRNGYCSTGEQDLGRHTVCVEVTDEFLEFSASVGNDLSTPAPQYMFPGLQQGDIWCLCAQRWAQAYQAGKAPKVFLQSTHEKTLDYVPFEILREYALDVEDADKKLNDLNEQRDRLNKLL</sequence>
<keyword evidence="2" id="KW-0732">Signal</keyword>
<dbReference type="AlphaFoldDB" id="A0A7S2U5V2"/>
<evidence type="ECO:0000256" key="1">
    <source>
        <dbReference type="SAM" id="Coils"/>
    </source>
</evidence>
<dbReference type="Pfam" id="PF09996">
    <property type="entry name" value="DUF2237"/>
    <property type="match status" value="1"/>
</dbReference>
<accession>A0A7S2U5V2</accession>
<dbReference type="PANTHER" id="PTHR37466:SF1">
    <property type="entry name" value="SLR1628 PROTEIN"/>
    <property type="match status" value="1"/>
</dbReference>
<protein>
    <recommendedName>
        <fullName evidence="4">DUF2237 domain-containing protein</fullName>
    </recommendedName>
</protein>
<proteinExistence type="predicted"/>
<dbReference type="InterPro" id="IPR018714">
    <property type="entry name" value="DUF2237"/>
</dbReference>
<dbReference type="PANTHER" id="PTHR37466">
    <property type="entry name" value="SLR1628 PROTEIN"/>
    <property type="match status" value="1"/>
</dbReference>
<reference evidence="3" key="1">
    <citation type="submission" date="2021-01" db="EMBL/GenBank/DDBJ databases">
        <authorList>
            <person name="Corre E."/>
            <person name="Pelletier E."/>
            <person name="Niang G."/>
            <person name="Scheremetjew M."/>
            <person name="Finn R."/>
            <person name="Kale V."/>
            <person name="Holt S."/>
            <person name="Cochrane G."/>
            <person name="Meng A."/>
            <person name="Brown T."/>
            <person name="Cohen L."/>
        </authorList>
    </citation>
    <scope>NUCLEOTIDE SEQUENCE</scope>
    <source>
        <strain evidence="3">CCMP2084</strain>
    </source>
</reference>
<feature type="signal peptide" evidence="2">
    <location>
        <begin position="1"/>
        <end position="19"/>
    </location>
</feature>
<name>A0A7S2U5V2_9STRA</name>
<feature type="coiled-coil region" evidence="1">
    <location>
        <begin position="180"/>
        <end position="207"/>
    </location>
</feature>
<evidence type="ECO:0008006" key="4">
    <source>
        <dbReference type="Google" id="ProtNLM"/>
    </source>
</evidence>
<keyword evidence="1" id="KW-0175">Coiled coil</keyword>
<gene>
    <name evidence="3" type="ORF">ASEP1449_LOCUS1266</name>
</gene>
<evidence type="ECO:0000256" key="2">
    <source>
        <dbReference type="SAM" id="SignalP"/>
    </source>
</evidence>
<dbReference type="EMBL" id="HBHQ01002002">
    <property type="protein sequence ID" value="CAD9809443.1"/>
    <property type="molecule type" value="Transcribed_RNA"/>
</dbReference>